<protein>
    <submittedName>
        <fullName evidence="1">Uncharacterized protein</fullName>
    </submittedName>
</protein>
<evidence type="ECO:0000313" key="1">
    <source>
        <dbReference type="EMBL" id="GAA4155125.1"/>
    </source>
</evidence>
<organism evidence="1 2">
    <name type="scientific">Actinomadura keratinilytica</name>
    <dbReference type="NCBI Taxonomy" id="547461"/>
    <lineage>
        <taxon>Bacteria</taxon>
        <taxon>Bacillati</taxon>
        <taxon>Actinomycetota</taxon>
        <taxon>Actinomycetes</taxon>
        <taxon>Streptosporangiales</taxon>
        <taxon>Thermomonosporaceae</taxon>
        <taxon>Actinomadura</taxon>
    </lineage>
</organism>
<proteinExistence type="predicted"/>
<comment type="caution">
    <text evidence="1">The sequence shown here is derived from an EMBL/GenBank/DDBJ whole genome shotgun (WGS) entry which is preliminary data.</text>
</comment>
<evidence type="ECO:0000313" key="2">
    <source>
        <dbReference type="Proteomes" id="UP001500266"/>
    </source>
</evidence>
<gene>
    <name evidence="1" type="ORF">GCM10022416_55390</name>
</gene>
<name>A0ABP7ZEC3_9ACTN</name>
<sequence length="125" mass="13725">MADVVVELVGGPWDGHRQALMTTADLDRPRGELGTWMLLGKHPWPADVPEGCVPRGAHARARWVCPENAENPLTCRHAGGRRVRQLRGVALVRGASFAPFAPCLRARVDARRESRKTPDQTLTAT</sequence>
<reference evidence="2" key="1">
    <citation type="journal article" date="2019" name="Int. J. Syst. Evol. Microbiol.">
        <title>The Global Catalogue of Microorganisms (GCM) 10K type strain sequencing project: providing services to taxonomists for standard genome sequencing and annotation.</title>
        <authorList>
            <consortium name="The Broad Institute Genomics Platform"/>
            <consortium name="The Broad Institute Genome Sequencing Center for Infectious Disease"/>
            <person name="Wu L."/>
            <person name="Ma J."/>
        </authorList>
    </citation>
    <scope>NUCLEOTIDE SEQUENCE [LARGE SCALE GENOMIC DNA]</scope>
    <source>
        <strain evidence="2">JCM 17316</strain>
    </source>
</reference>
<keyword evidence="2" id="KW-1185">Reference proteome</keyword>
<dbReference type="EMBL" id="BAABDO010000128">
    <property type="protein sequence ID" value="GAA4155125.1"/>
    <property type="molecule type" value="Genomic_DNA"/>
</dbReference>
<dbReference type="Proteomes" id="UP001500266">
    <property type="component" value="Unassembled WGS sequence"/>
</dbReference>
<accession>A0ABP7ZEC3</accession>